<evidence type="ECO:0000259" key="7">
    <source>
        <dbReference type="PROSITE" id="PS51900"/>
    </source>
</evidence>
<dbReference type="InterPro" id="IPR044068">
    <property type="entry name" value="CB"/>
</dbReference>
<evidence type="ECO:0000259" key="6">
    <source>
        <dbReference type="PROSITE" id="PS51898"/>
    </source>
</evidence>
<dbReference type="PANTHER" id="PTHR30629">
    <property type="entry name" value="PROPHAGE INTEGRASE"/>
    <property type="match status" value="1"/>
</dbReference>
<evidence type="ECO:0000256" key="5">
    <source>
        <dbReference type="PROSITE-ProRule" id="PRU01248"/>
    </source>
</evidence>
<evidence type="ECO:0000313" key="8">
    <source>
        <dbReference type="EMBL" id="SDB60980.1"/>
    </source>
</evidence>
<dbReference type="InterPro" id="IPR050808">
    <property type="entry name" value="Phage_Integrase"/>
</dbReference>
<accession>A0A1G6EU33</accession>
<dbReference type="Proteomes" id="UP000198771">
    <property type="component" value="Unassembled WGS sequence"/>
</dbReference>
<evidence type="ECO:0000313" key="9">
    <source>
        <dbReference type="Proteomes" id="UP000198771"/>
    </source>
</evidence>
<dbReference type="Pfam" id="PF00589">
    <property type="entry name" value="Phage_integrase"/>
    <property type="match status" value="1"/>
</dbReference>
<proteinExistence type="inferred from homology"/>
<evidence type="ECO:0000256" key="2">
    <source>
        <dbReference type="ARBA" id="ARBA00022908"/>
    </source>
</evidence>
<name>A0A1G6EU33_9BACT</name>
<dbReference type="RefSeq" id="WP_092123828.1">
    <property type="nucleotide sequence ID" value="NZ_FMXO01000023.1"/>
</dbReference>
<dbReference type="CDD" id="cd00796">
    <property type="entry name" value="INT_Rci_Hp1_C"/>
    <property type="match status" value="1"/>
</dbReference>
<dbReference type="Gene3D" id="1.10.443.10">
    <property type="entry name" value="Intergrase catalytic core"/>
    <property type="match status" value="1"/>
</dbReference>
<evidence type="ECO:0000256" key="4">
    <source>
        <dbReference type="ARBA" id="ARBA00023172"/>
    </source>
</evidence>
<evidence type="ECO:0000256" key="1">
    <source>
        <dbReference type="ARBA" id="ARBA00008857"/>
    </source>
</evidence>
<keyword evidence="3 5" id="KW-0238">DNA-binding</keyword>
<dbReference type="STRING" id="617002.SAMN05660653_03154"/>
<dbReference type="InterPro" id="IPR013762">
    <property type="entry name" value="Integrase-like_cat_sf"/>
</dbReference>
<dbReference type="InterPro" id="IPR010998">
    <property type="entry name" value="Integrase_recombinase_N"/>
</dbReference>
<dbReference type="OrthoDB" id="9789256at2"/>
<protein>
    <submittedName>
        <fullName evidence="8">Site-specific recombinase XerD</fullName>
    </submittedName>
</protein>
<dbReference type="GO" id="GO:0006310">
    <property type="term" value="P:DNA recombination"/>
    <property type="evidence" value="ECO:0007669"/>
    <property type="project" value="UniProtKB-KW"/>
</dbReference>
<feature type="domain" description="Tyr recombinase" evidence="6">
    <location>
        <begin position="210"/>
        <end position="383"/>
    </location>
</feature>
<dbReference type="InterPro" id="IPR002104">
    <property type="entry name" value="Integrase_catalytic"/>
</dbReference>
<sequence>MSTGKKKIQALNRKGEPETGVYYRLVPKLGDPSKLEKSFIVTFYDQQGKFRESVVGREGKHAMTVAKAKAIRVHLIEGKEKPHVEKVQERKAEQAAEKARLEAEENRPTLARLWAAYQEQKSEIKSNAQDRSRWNKYLAPAFAEKEPAELVTMDLDRLRLKLKKDGHSPQTVKHVLALFRRLVRFGVKRGLCPSPDPSRLHMEMPRVNNQKTEFLTPDQIERLLDALDNCDDWRPVAVVKLALSTGMRRGEILKLQWDHVDVKRGFLLIIDPKGGKPASIPLNETAKAAIQEIPKTESPYLFPARGGRGHIADLNKPLRKIKKLAGLPDDFRTLHGLRHHFASSLACAGAPLHVVQRLLNHASPVMTQRYAHLSDEAMRNVSSMMDAALTPAKLSNVVVLNR</sequence>
<dbReference type="AlphaFoldDB" id="A0A1G6EU33"/>
<keyword evidence="9" id="KW-1185">Reference proteome</keyword>
<organism evidence="8 9">
    <name type="scientific">Desulfonatronum thiosulfatophilum</name>
    <dbReference type="NCBI Taxonomy" id="617002"/>
    <lineage>
        <taxon>Bacteria</taxon>
        <taxon>Pseudomonadati</taxon>
        <taxon>Thermodesulfobacteriota</taxon>
        <taxon>Desulfovibrionia</taxon>
        <taxon>Desulfovibrionales</taxon>
        <taxon>Desulfonatronaceae</taxon>
        <taxon>Desulfonatronum</taxon>
    </lineage>
</organism>
<dbReference type="PROSITE" id="PS51898">
    <property type="entry name" value="TYR_RECOMBINASE"/>
    <property type="match status" value="1"/>
</dbReference>
<keyword evidence="2" id="KW-0229">DNA integration</keyword>
<feature type="domain" description="Core-binding (CB)" evidence="7">
    <location>
        <begin position="108"/>
        <end position="187"/>
    </location>
</feature>
<reference evidence="8 9" key="1">
    <citation type="submission" date="2016-10" db="EMBL/GenBank/DDBJ databases">
        <authorList>
            <person name="de Groot N.N."/>
        </authorList>
    </citation>
    <scope>NUCLEOTIDE SEQUENCE [LARGE SCALE GENOMIC DNA]</scope>
    <source>
        <strain evidence="8 9">ASO4-2</strain>
    </source>
</reference>
<comment type="similarity">
    <text evidence="1">Belongs to the 'phage' integrase family.</text>
</comment>
<dbReference type="SUPFAM" id="SSF56349">
    <property type="entry name" value="DNA breaking-rejoining enzymes"/>
    <property type="match status" value="1"/>
</dbReference>
<evidence type="ECO:0000256" key="3">
    <source>
        <dbReference type="ARBA" id="ARBA00023125"/>
    </source>
</evidence>
<dbReference type="Gene3D" id="1.10.150.130">
    <property type="match status" value="1"/>
</dbReference>
<dbReference type="PROSITE" id="PS51900">
    <property type="entry name" value="CB"/>
    <property type="match status" value="1"/>
</dbReference>
<keyword evidence="4" id="KW-0233">DNA recombination</keyword>
<dbReference type="GO" id="GO:0015074">
    <property type="term" value="P:DNA integration"/>
    <property type="evidence" value="ECO:0007669"/>
    <property type="project" value="UniProtKB-KW"/>
</dbReference>
<dbReference type="EMBL" id="FMXO01000023">
    <property type="protein sequence ID" value="SDB60980.1"/>
    <property type="molecule type" value="Genomic_DNA"/>
</dbReference>
<dbReference type="GO" id="GO:0003677">
    <property type="term" value="F:DNA binding"/>
    <property type="evidence" value="ECO:0007669"/>
    <property type="project" value="UniProtKB-UniRule"/>
</dbReference>
<dbReference type="InterPro" id="IPR011010">
    <property type="entry name" value="DNA_brk_join_enz"/>
</dbReference>
<dbReference type="PANTHER" id="PTHR30629:SF2">
    <property type="entry name" value="PROPHAGE INTEGRASE INTS-RELATED"/>
    <property type="match status" value="1"/>
</dbReference>
<gene>
    <name evidence="8" type="ORF">SAMN05660653_03154</name>
</gene>